<evidence type="ECO:0000313" key="1">
    <source>
        <dbReference type="EMBL" id="MCF4122197.1"/>
    </source>
</evidence>
<accession>A0AA41QFH8</accession>
<comment type="caution">
    <text evidence="1">The sequence shown here is derived from an EMBL/GenBank/DDBJ whole genome shotgun (WGS) entry which is preliminary data.</text>
</comment>
<dbReference type="EMBL" id="JAKGSG010000040">
    <property type="protein sequence ID" value="MCF4122197.1"/>
    <property type="molecule type" value="Genomic_DNA"/>
</dbReference>
<reference evidence="1" key="1">
    <citation type="submission" date="2022-01" db="EMBL/GenBank/DDBJ databases">
        <title>Antribacter sp. nov., isolated from Guizhou of China.</title>
        <authorList>
            <person name="Chengliang C."/>
            <person name="Ya Z."/>
        </authorList>
    </citation>
    <scope>NUCLEOTIDE SEQUENCE</scope>
    <source>
        <strain evidence="1">KLBMP 9083</strain>
    </source>
</reference>
<dbReference type="AlphaFoldDB" id="A0AA41QFH8"/>
<protein>
    <submittedName>
        <fullName evidence="1">Uncharacterized protein</fullName>
    </submittedName>
</protein>
<keyword evidence="2" id="KW-1185">Reference proteome</keyword>
<sequence>MTDDEPFQGLRAAYDVDQWQKILNAHAIPERRLQTSGHILVRARIAWEHDGEQWIDTVAFAWTSRLVLVQLVDQRYLFRGVWLDPGDVERR</sequence>
<dbReference type="RefSeq" id="WP_236089992.1">
    <property type="nucleotide sequence ID" value="NZ_JAKGSG010000040.1"/>
</dbReference>
<name>A0AA41QFH8_9MICO</name>
<gene>
    <name evidence="1" type="ORF">L1785_14550</name>
</gene>
<dbReference type="Proteomes" id="UP001165405">
    <property type="component" value="Unassembled WGS sequence"/>
</dbReference>
<evidence type="ECO:0000313" key="2">
    <source>
        <dbReference type="Proteomes" id="UP001165405"/>
    </source>
</evidence>
<proteinExistence type="predicted"/>
<organism evidence="1 2">
    <name type="scientific">Antribacter soli</name>
    <dbReference type="NCBI Taxonomy" id="2910976"/>
    <lineage>
        <taxon>Bacteria</taxon>
        <taxon>Bacillati</taxon>
        <taxon>Actinomycetota</taxon>
        <taxon>Actinomycetes</taxon>
        <taxon>Micrococcales</taxon>
        <taxon>Promicromonosporaceae</taxon>
        <taxon>Antribacter</taxon>
    </lineage>
</organism>